<comment type="caution">
    <text evidence="1">The sequence shown here is derived from an EMBL/GenBank/DDBJ whole genome shotgun (WGS) entry which is preliminary data.</text>
</comment>
<evidence type="ECO:0000313" key="1">
    <source>
        <dbReference type="EMBL" id="CAB5504705.1"/>
    </source>
</evidence>
<gene>
    <name evidence="1" type="ORF">AZO1586R_1798</name>
</gene>
<evidence type="ECO:0000313" key="2">
    <source>
        <dbReference type="Proteomes" id="UP000635628"/>
    </source>
</evidence>
<dbReference type="Proteomes" id="UP000635628">
    <property type="component" value="Unassembled WGS sequence"/>
</dbReference>
<name>A0ACA8ZRM5_9GAMM</name>
<reference evidence="1" key="1">
    <citation type="submission" date="2020-05" db="EMBL/GenBank/DDBJ databases">
        <authorList>
            <person name="Petersen J."/>
            <person name="Sayavedra L."/>
        </authorList>
    </citation>
    <scope>NUCLEOTIDE SEQUENCE</scope>
    <source>
        <strain evidence="1">B azoricus SOX Menez Gwen</strain>
    </source>
</reference>
<proteinExistence type="predicted"/>
<keyword evidence="2" id="KW-1185">Reference proteome</keyword>
<organism evidence="1 2">
    <name type="scientific">Bathymodiolus azoricus thioautotrophic gill symbiont</name>
    <dbReference type="NCBI Taxonomy" id="235205"/>
    <lineage>
        <taxon>Bacteria</taxon>
        <taxon>Pseudomonadati</taxon>
        <taxon>Pseudomonadota</taxon>
        <taxon>Gammaproteobacteria</taxon>
        <taxon>sulfur-oxidizing symbionts</taxon>
    </lineage>
</organism>
<protein>
    <submittedName>
        <fullName evidence="1">Uncharacterized protein</fullName>
    </submittedName>
</protein>
<dbReference type="EMBL" id="CAESAP020000265">
    <property type="protein sequence ID" value="CAB5504705.1"/>
    <property type="molecule type" value="Genomic_DNA"/>
</dbReference>
<sequence>MAKKLNERDTENIVRQHFQKDKLFKNITFEEQSSNNPKITKLLKNASKKGNGIGKPEFLISIDDERNLLIVVECKADILKHESKDRDKFVDYAVDGVLLYSSYLSKEYDVLSLAVSGVEKDNVRVSYFIQRAGRDIVEQIFGNTLITIDDILAGLRQDVAKRNEKYEELLDYSQVLNNDLHKLKIKEDKRSLLVSGTLIALKNKDFYRGYIELPSNKMLASALVDTIKEQLVDEDLQGDKIDRLMENYSFIKSHPSLIHKNKKKELKDLRDLINEIDNKINGYSRTYKYYDVLGQFYIEFLRYSNTDKGLGIVLTPPHITEFFTDIVDIKTDDIVFDNCTGTAGFLVSAMKKMTEKCNGALNKEENIKKNQLFGIEYQPDIYPLAVSNMLLHGDGKSNIISGNCFDEIIINTIKDKKPTIGFLNPPYKATKTKKSDVEEFEFVLNSLNCLEKHGLCVAIIPMSCALAQKGERLRLKEELLSKHTLRAVFSMPDELFHNSKVGTNTCIMIFEAHICHSVRKNTFFGYFKNDGFTKRKAKGRFDYNKNWEGIKNEWLDLYINSTPKEGLSVVKKINFESEWCAESYMETDYLRLNNGYFTDTLLVYLSFMFANKLTNSVSSAKYTNTKIDLKINKWQYLELSNLFTITGSKTTPVLELEEYGCGKSPYVTTQATNNGIGGFYDFYTEDGNCLTVDSAVLGYCSYQENNFSASDHVEKLIPKFKMNKYIALFLTTILNLEQYRYNYGRKCSQTRMKEISIKLPAKNNQPDWQFMEDYIKSLPYSKSL</sequence>
<accession>A0ACA8ZRM5</accession>